<comment type="caution">
    <text evidence="6">The sequence shown here is derived from an EMBL/GenBank/DDBJ whole genome shotgun (WGS) entry which is preliminary data.</text>
</comment>
<protein>
    <submittedName>
        <fullName evidence="6">Uncharacterized protein</fullName>
    </submittedName>
</protein>
<dbReference type="Proteomes" id="UP000824540">
    <property type="component" value="Unassembled WGS sequence"/>
</dbReference>
<evidence type="ECO:0000313" key="6">
    <source>
        <dbReference type="EMBL" id="KAG9338081.1"/>
    </source>
</evidence>
<comment type="subcellular location">
    <subcellularLocation>
        <location evidence="1">Membrane</location>
        <topology evidence="1">Multi-pass membrane protein</topology>
    </subcellularLocation>
</comment>
<proteinExistence type="predicted"/>
<dbReference type="Gene3D" id="1.20.1250.20">
    <property type="entry name" value="MFS general substrate transporter like domains"/>
    <property type="match status" value="1"/>
</dbReference>
<evidence type="ECO:0000256" key="3">
    <source>
        <dbReference type="ARBA" id="ARBA00022989"/>
    </source>
</evidence>
<dbReference type="SUPFAM" id="SSF103473">
    <property type="entry name" value="MFS general substrate transporter"/>
    <property type="match status" value="1"/>
</dbReference>
<evidence type="ECO:0000313" key="7">
    <source>
        <dbReference type="Proteomes" id="UP000824540"/>
    </source>
</evidence>
<dbReference type="GO" id="GO:0016020">
    <property type="term" value="C:membrane"/>
    <property type="evidence" value="ECO:0007669"/>
    <property type="project" value="UniProtKB-SubCell"/>
</dbReference>
<accession>A0A8T2NGM9</accession>
<dbReference type="OrthoDB" id="2544694at2759"/>
<evidence type="ECO:0000256" key="1">
    <source>
        <dbReference type="ARBA" id="ARBA00004141"/>
    </source>
</evidence>
<organism evidence="6 7">
    <name type="scientific">Albula glossodonta</name>
    <name type="common">roundjaw bonefish</name>
    <dbReference type="NCBI Taxonomy" id="121402"/>
    <lineage>
        <taxon>Eukaryota</taxon>
        <taxon>Metazoa</taxon>
        <taxon>Chordata</taxon>
        <taxon>Craniata</taxon>
        <taxon>Vertebrata</taxon>
        <taxon>Euteleostomi</taxon>
        <taxon>Actinopterygii</taxon>
        <taxon>Neopterygii</taxon>
        <taxon>Teleostei</taxon>
        <taxon>Albuliformes</taxon>
        <taxon>Albulidae</taxon>
        <taxon>Albula</taxon>
    </lineage>
</organism>
<dbReference type="InterPro" id="IPR036259">
    <property type="entry name" value="MFS_trans_sf"/>
</dbReference>
<feature type="transmembrane region" description="Helical" evidence="5">
    <location>
        <begin position="73"/>
        <end position="94"/>
    </location>
</feature>
<name>A0A8T2NGM9_9TELE</name>
<dbReference type="AlphaFoldDB" id="A0A8T2NGM9"/>
<gene>
    <name evidence="6" type="ORF">JZ751_027159</name>
</gene>
<keyword evidence="3 5" id="KW-1133">Transmembrane helix</keyword>
<evidence type="ECO:0000256" key="5">
    <source>
        <dbReference type="SAM" id="Phobius"/>
    </source>
</evidence>
<evidence type="ECO:0000256" key="4">
    <source>
        <dbReference type="ARBA" id="ARBA00023136"/>
    </source>
</evidence>
<sequence>MNRMYGYSTKVDTETLRKVSASEKSTKDHSYIDLVRTPRLRKITICAGVFWFAVAFTYYGISFKITGFGLNMYLTHFLYAVIEIPAKLGTYFALDRIGRRNGQACADSSDFFTSSISFIC</sequence>
<evidence type="ECO:0000256" key="2">
    <source>
        <dbReference type="ARBA" id="ARBA00022692"/>
    </source>
</evidence>
<dbReference type="EMBL" id="JAFBMS010000074">
    <property type="protein sequence ID" value="KAG9338081.1"/>
    <property type="molecule type" value="Genomic_DNA"/>
</dbReference>
<keyword evidence="4 5" id="KW-0472">Membrane</keyword>
<dbReference type="PANTHER" id="PTHR24064">
    <property type="entry name" value="SOLUTE CARRIER FAMILY 22 MEMBER"/>
    <property type="match status" value="1"/>
</dbReference>
<keyword evidence="2 5" id="KW-0812">Transmembrane</keyword>
<keyword evidence="7" id="KW-1185">Reference proteome</keyword>
<reference evidence="6" key="1">
    <citation type="thesis" date="2021" institute="BYU ScholarsArchive" country="Provo, UT, USA">
        <title>Applications of and Algorithms for Genome Assembly and Genomic Analyses with an Emphasis on Marine Teleosts.</title>
        <authorList>
            <person name="Pickett B.D."/>
        </authorList>
    </citation>
    <scope>NUCLEOTIDE SEQUENCE</scope>
    <source>
        <strain evidence="6">HI-2016</strain>
    </source>
</reference>
<feature type="transmembrane region" description="Helical" evidence="5">
    <location>
        <begin position="43"/>
        <end position="61"/>
    </location>
</feature>